<dbReference type="AlphaFoldDB" id="A0A8H6ISE5"/>
<evidence type="ECO:0000313" key="2">
    <source>
        <dbReference type="EMBL" id="KAF6793811.1"/>
    </source>
</evidence>
<keyword evidence="1" id="KW-0732">Signal</keyword>
<name>A0A8H6ISE5_9PEZI</name>
<organism evidence="2 3">
    <name type="scientific">Colletotrichum sojae</name>
    <dbReference type="NCBI Taxonomy" id="2175907"/>
    <lineage>
        <taxon>Eukaryota</taxon>
        <taxon>Fungi</taxon>
        <taxon>Dikarya</taxon>
        <taxon>Ascomycota</taxon>
        <taxon>Pezizomycotina</taxon>
        <taxon>Sordariomycetes</taxon>
        <taxon>Hypocreomycetidae</taxon>
        <taxon>Glomerellales</taxon>
        <taxon>Glomerellaceae</taxon>
        <taxon>Colletotrichum</taxon>
        <taxon>Colletotrichum orchidearum species complex</taxon>
    </lineage>
</organism>
<reference evidence="2 3" key="1">
    <citation type="journal article" date="2020" name="Phytopathology">
        <title>Genome Sequence Resources of Colletotrichum truncatum, C. plurivorum, C. musicola, and C. sojae: Four Species Pathogenic to Soybean (Glycine max).</title>
        <authorList>
            <person name="Rogerio F."/>
            <person name="Boufleur T.R."/>
            <person name="Ciampi-Guillardi M."/>
            <person name="Sukno S.A."/>
            <person name="Thon M.R."/>
            <person name="Massola Junior N.S."/>
            <person name="Baroncelli R."/>
        </authorList>
    </citation>
    <scope>NUCLEOTIDE SEQUENCE [LARGE SCALE GENOMIC DNA]</scope>
    <source>
        <strain evidence="2 3">LFN0009</strain>
    </source>
</reference>
<dbReference type="EMBL" id="WIGN01000421">
    <property type="protein sequence ID" value="KAF6793811.1"/>
    <property type="molecule type" value="Genomic_DNA"/>
</dbReference>
<evidence type="ECO:0008006" key="4">
    <source>
        <dbReference type="Google" id="ProtNLM"/>
    </source>
</evidence>
<feature type="chain" id="PRO_5034225979" description="Biotrophy-associated secreted protein 2" evidence="1">
    <location>
        <begin position="18"/>
        <end position="68"/>
    </location>
</feature>
<evidence type="ECO:0000256" key="1">
    <source>
        <dbReference type="SAM" id="SignalP"/>
    </source>
</evidence>
<feature type="signal peptide" evidence="1">
    <location>
        <begin position="1"/>
        <end position="17"/>
    </location>
</feature>
<accession>A0A8H6ISE5</accession>
<keyword evidence="3" id="KW-1185">Reference proteome</keyword>
<protein>
    <recommendedName>
        <fullName evidence="4">Biotrophy-associated secreted protein 2</fullName>
    </recommendedName>
</protein>
<proteinExistence type="predicted"/>
<gene>
    <name evidence="2" type="ORF">CSOJ01_13810</name>
</gene>
<comment type="caution">
    <text evidence="2">The sequence shown here is derived from an EMBL/GenBank/DDBJ whole genome shotgun (WGS) entry which is preliminary data.</text>
</comment>
<evidence type="ECO:0000313" key="3">
    <source>
        <dbReference type="Proteomes" id="UP000652219"/>
    </source>
</evidence>
<sequence>MKSTLATVLALVMAASAAPADTGAAGLVERQQCGTRGFSCDNGGFGCCAGLTCKPTMAPVGGNGKACQ</sequence>
<dbReference type="Proteomes" id="UP000652219">
    <property type="component" value="Unassembled WGS sequence"/>
</dbReference>